<evidence type="ECO:0000313" key="1">
    <source>
        <dbReference type="EMBL" id="MFC5144518.1"/>
    </source>
</evidence>
<dbReference type="RefSeq" id="WP_382038390.1">
    <property type="nucleotide sequence ID" value="NZ_JBHSKJ010000003.1"/>
</dbReference>
<comment type="caution">
    <text evidence="1">The sequence shown here is derived from an EMBL/GenBank/DDBJ whole genome shotgun (WGS) entry which is preliminary data.</text>
</comment>
<name>A0ABV9ZSZ3_9ACTN</name>
<evidence type="ECO:0000313" key="2">
    <source>
        <dbReference type="Proteomes" id="UP001596222"/>
    </source>
</evidence>
<reference evidence="2" key="1">
    <citation type="journal article" date="2019" name="Int. J. Syst. Evol. Microbiol.">
        <title>The Global Catalogue of Microorganisms (GCM) 10K type strain sequencing project: providing services to taxonomists for standard genome sequencing and annotation.</title>
        <authorList>
            <consortium name="The Broad Institute Genomics Platform"/>
            <consortium name="The Broad Institute Genome Sequencing Center for Infectious Disease"/>
            <person name="Wu L."/>
            <person name="Ma J."/>
        </authorList>
    </citation>
    <scope>NUCLEOTIDE SEQUENCE [LARGE SCALE GENOMIC DNA]</scope>
    <source>
        <strain evidence="2">CGMCC 4.1641</strain>
    </source>
</reference>
<organism evidence="1 2">
    <name type="scientific">Streptomyces aureoversilis</name>
    <dbReference type="NCBI Taxonomy" id="67277"/>
    <lineage>
        <taxon>Bacteria</taxon>
        <taxon>Bacillati</taxon>
        <taxon>Actinomycetota</taxon>
        <taxon>Actinomycetes</taxon>
        <taxon>Kitasatosporales</taxon>
        <taxon>Streptomycetaceae</taxon>
        <taxon>Streptomyces</taxon>
    </lineage>
</organism>
<dbReference type="Proteomes" id="UP001596222">
    <property type="component" value="Unassembled WGS sequence"/>
</dbReference>
<gene>
    <name evidence="1" type="ORF">ACFPP6_07430</name>
</gene>
<dbReference type="EMBL" id="JBHSKJ010000003">
    <property type="protein sequence ID" value="MFC5144518.1"/>
    <property type="molecule type" value="Genomic_DNA"/>
</dbReference>
<proteinExistence type="predicted"/>
<accession>A0ABV9ZSZ3</accession>
<dbReference type="InterPro" id="IPR045592">
    <property type="entry name" value="DUF6461"/>
</dbReference>
<sequence>MGRTEDLGSDGFVADGGEVARAGETFGWAYAIESFGAALNDEALVERASVGTRLICFRRNVNSASWLTCAVDGRVVCPYDPLHRTTMRLRVSPLPGWSRRRTARGACSRSWKLGGLACRGAWISRISRR</sequence>
<protein>
    <submittedName>
        <fullName evidence="1">DUF6461 domain-containing protein</fullName>
    </submittedName>
</protein>
<keyword evidence="2" id="KW-1185">Reference proteome</keyword>
<dbReference type="Pfam" id="PF20062">
    <property type="entry name" value="DUF6461"/>
    <property type="match status" value="1"/>
</dbReference>